<dbReference type="GO" id="GO:0005886">
    <property type="term" value="C:plasma membrane"/>
    <property type="evidence" value="ECO:0007669"/>
    <property type="project" value="UniProtKB-SubCell"/>
</dbReference>
<accession>A0A3D9HP09</accession>
<dbReference type="OrthoDB" id="7852521at2"/>
<feature type="domain" description="ABC transmembrane type-1" evidence="9">
    <location>
        <begin position="374"/>
        <end position="562"/>
    </location>
</feature>
<keyword evidence="5 8" id="KW-0812">Transmembrane</keyword>
<evidence type="ECO:0000313" key="11">
    <source>
        <dbReference type="Proteomes" id="UP000256845"/>
    </source>
</evidence>
<feature type="transmembrane region" description="Helical" evidence="8">
    <location>
        <begin position="543"/>
        <end position="570"/>
    </location>
</feature>
<evidence type="ECO:0000259" key="9">
    <source>
        <dbReference type="PROSITE" id="PS50928"/>
    </source>
</evidence>
<evidence type="ECO:0000256" key="5">
    <source>
        <dbReference type="ARBA" id="ARBA00022692"/>
    </source>
</evidence>
<feature type="transmembrane region" description="Helical" evidence="8">
    <location>
        <begin position="166"/>
        <end position="190"/>
    </location>
</feature>
<feature type="transmembrane region" description="Helical" evidence="8">
    <location>
        <begin position="441"/>
        <end position="461"/>
    </location>
</feature>
<evidence type="ECO:0000256" key="2">
    <source>
        <dbReference type="ARBA" id="ARBA00022448"/>
    </source>
</evidence>
<feature type="domain" description="ABC transmembrane type-1" evidence="9">
    <location>
        <begin position="75"/>
        <end position="291"/>
    </location>
</feature>
<evidence type="ECO:0000256" key="8">
    <source>
        <dbReference type="SAM" id="Phobius"/>
    </source>
</evidence>
<feature type="transmembrane region" description="Helical" evidence="8">
    <location>
        <begin position="271"/>
        <end position="294"/>
    </location>
</feature>
<feature type="transmembrane region" description="Helical" evidence="8">
    <location>
        <begin position="315"/>
        <end position="342"/>
    </location>
</feature>
<feature type="transmembrane region" description="Helical" evidence="8">
    <location>
        <begin position="25"/>
        <end position="54"/>
    </location>
</feature>
<keyword evidence="2" id="KW-0813">Transport</keyword>
<proteinExistence type="predicted"/>
<reference evidence="10 11" key="1">
    <citation type="submission" date="2018-07" db="EMBL/GenBank/DDBJ databases">
        <title>Genomic Encyclopedia of Type Strains, Phase III (KMG-III): the genomes of soil and plant-associated and newly described type strains.</title>
        <authorList>
            <person name="Whitman W."/>
        </authorList>
    </citation>
    <scope>NUCLEOTIDE SEQUENCE [LARGE SCALE GENOMIC DNA]</scope>
    <source>
        <strain evidence="10 11">CECT 8488</strain>
    </source>
</reference>
<comment type="subcellular location">
    <subcellularLocation>
        <location evidence="1">Cell inner membrane</location>
        <topology evidence="1">Multi-pass membrane protein</topology>
    </subcellularLocation>
</comment>
<dbReference type="PANTHER" id="PTHR43357:SF4">
    <property type="entry name" value="INNER MEMBRANE ABC TRANSPORTER PERMEASE PROTEIN YDCV"/>
    <property type="match status" value="1"/>
</dbReference>
<keyword evidence="11" id="KW-1185">Reference proteome</keyword>
<evidence type="ECO:0000256" key="1">
    <source>
        <dbReference type="ARBA" id="ARBA00004429"/>
    </source>
</evidence>
<keyword evidence="3" id="KW-1003">Cell membrane</keyword>
<dbReference type="PANTHER" id="PTHR43357">
    <property type="entry name" value="INNER MEMBRANE ABC TRANSPORTER PERMEASE PROTEIN YDCV"/>
    <property type="match status" value="1"/>
</dbReference>
<dbReference type="PROSITE" id="PS50928">
    <property type="entry name" value="ABC_TM1"/>
    <property type="match status" value="2"/>
</dbReference>
<dbReference type="RefSeq" id="WP_115936146.1">
    <property type="nucleotide sequence ID" value="NZ_QRDW01000003.1"/>
</dbReference>
<evidence type="ECO:0000256" key="6">
    <source>
        <dbReference type="ARBA" id="ARBA00022989"/>
    </source>
</evidence>
<organism evidence="10 11">
    <name type="scientific">Aestuariispira insulae</name>
    <dbReference type="NCBI Taxonomy" id="1461337"/>
    <lineage>
        <taxon>Bacteria</taxon>
        <taxon>Pseudomonadati</taxon>
        <taxon>Pseudomonadota</taxon>
        <taxon>Alphaproteobacteria</taxon>
        <taxon>Rhodospirillales</taxon>
        <taxon>Kiloniellaceae</taxon>
        <taxon>Aestuariispira</taxon>
    </lineage>
</organism>
<keyword evidence="7 8" id="KW-0472">Membrane</keyword>
<evidence type="ECO:0000256" key="7">
    <source>
        <dbReference type="ARBA" id="ARBA00023136"/>
    </source>
</evidence>
<evidence type="ECO:0000256" key="3">
    <source>
        <dbReference type="ARBA" id="ARBA00022475"/>
    </source>
</evidence>
<evidence type="ECO:0000313" key="10">
    <source>
        <dbReference type="EMBL" id="RED51234.1"/>
    </source>
</evidence>
<dbReference type="CDD" id="cd06261">
    <property type="entry name" value="TM_PBP2"/>
    <property type="match status" value="1"/>
</dbReference>
<dbReference type="AlphaFoldDB" id="A0A3D9HP09"/>
<feature type="transmembrane region" description="Helical" evidence="8">
    <location>
        <begin position="410"/>
        <end position="435"/>
    </location>
</feature>
<dbReference type="InterPro" id="IPR035906">
    <property type="entry name" value="MetI-like_sf"/>
</dbReference>
<sequence>MAADVSIKKTSAFSQRPNTGRWLKLFPLVTLAAFMLPILAGILGTLLPAFHFLPALGGNHLSLEPWRQLVAYPGIWHASLLSLATGLTASLLSFAIVCLITASLYQTSAFARLRRVLGPFLAVPHTALAVGFLFLFSPSGWIVRTLSPWATGWDRPADLTLSPDPAGVSLVAALVLKEVPFLLLMTIGALGQIPTKQNLAVARSLGYRPGEAWLKTILPQIYGRLRLPVYAVIAFSVSVVDVALILTPTTSPTLGILILRWFNDPDLDQQFMAAAGACLQSLLVMAAIGLWWLLERGVILMGRWRLERGTRDNRFTGSSVWLLVGGLMALTASACMAVLALWSLTRRWRFPDTLPSQWTAMNWSRYADQLTGPAASTLIIGLAATAIALVMTLGCLETEKRHGIRPGTKALWLLYLPLLIPQTAFLFGAQVLLVASGWDGSLAAVVWSHLLFVLPYVFLSLSESYRGLDDRYARSALCLGAGPGRVFWRIKIPMLLRPILVAMAVGFAVSVAQYLPTIFAGAGRYATLTTETVSLASGGDRRLAGLFAFLQAMLPLAGFWIAIGIPNWIYRHRRGMKGEA</sequence>
<protein>
    <submittedName>
        <fullName evidence="10">Putative thiamine transport system permease protein</fullName>
    </submittedName>
</protein>
<keyword evidence="6 8" id="KW-1133">Transmembrane helix</keyword>
<dbReference type="Proteomes" id="UP000256845">
    <property type="component" value="Unassembled WGS sequence"/>
</dbReference>
<name>A0A3D9HP09_9PROT</name>
<gene>
    <name evidence="10" type="ORF">DFP90_10332</name>
</gene>
<feature type="transmembrane region" description="Helical" evidence="8">
    <location>
        <begin position="374"/>
        <end position="398"/>
    </location>
</feature>
<dbReference type="InterPro" id="IPR000515">
    <property type="entry name" value="MetI-like"/>
</dbReference>
<dbReference type="Gene3D" id="1.10.3720.10">
    <property type="entry name" value="MetI-like"/>
    <property type="match status" value="2"/>
</dbReference>
<evidence type="ECO:0000256" key="4">
    <source>
        <dbReference type="ARBA" id="ARBA00022519"/>
    </source>
</evidence>
<keyword evidence="4" id="KW-0997">Cell inner membrane</keyword>
<comment type="caution">
    <text evidence="10">The sequence shown here is derived from an EMBL/GenBank/DDBJ whole genome shotgun (WGS) entry which is preliminary data.</text>
</comment>
<feature type="transmembrane region" description="Helical" evidence="8">
    <location>
        <begin position="499"/>
        <end position="523"/>
    </location>
</feature>
<dbReference type="SUPFAM" id="SSF161098">
    <property type="entry name" value="MetI-like"/>
    <property type="match status" value="2"/>
</dbReference>
<feature type="transmembrane region" description="Helical" evidence="8">
    <location>
        <begin position="74"/>
        <end position="104"/>
    </location>
</feature>
<dbReference type="EMBL" id="QRDW01000003">
    <property type="protein sequence ID" value="RED51234.1"/>
    <property type="molecule type" value="Genomic_DNA"/>
</dbReference>
<dbReference type="GO" id="GO:0055085">
    <property type="term" value="P:transmembrane transport"/>
    <property type="evidence" value="ECO:0007669"/>
    <property type="project" value="InterPro"/>
</dbReference>
<feature type="transmembrane region" description="Helical" evidence="8">
    <location>
        <begin position="227"/>
        <end position="251"/>
    </location>
</feature>
<feature type="transmembrane region" description="Helical" evidence="8">
    <location>
        <begin position="116"/>
        <end position="136"/>
    </location>
</feature>